<evidence type="ECO:0000259" key="3">
    <source>
        <dbReference type="SMART" id="SM00470"/>
    </source>
</evidence>
<feature type="region of interest" description="Disordered" evidence="2">
    <location>
        <begin position="1"/>
        <end position="20"/>
    </location>
</feature>
<dbReference type="Gene3D" id="3.90.1530.30">
    <property type="match status" value="1"/>
</dbReference>
<dbReference type="Pfam" id="PF02195">
    <property type="entry name" value="ParB_N"/>
    <property type="match status" value="1"/>
</dbReference>
<dbReference type="SMART" id="SM00470">
    <property type="entry name" value="ParB"/>
    <property type="match status" value="1"/>
</dbReference>
<evidence type="ECO:0000256" key="2">
    <source>
        <dbReference type="SAM" id="MobiDB-lite"/>
    </source>
</evidence>
<dbReference type="OrthoDB" id="65427at2"/>
<dbReference type="EMBL" id="BJXB01000060">
    <property type="protein sequence ID" value="GEM50133.1"/>
    <property type="molecule type" value="Genomic_DNA"/>
</dbReference>
<sequence>MSLISRLNQQSGGKNITSSQKDRILQHNMKIIHIDLTRIERSPVQHRRSFDKKARESLARSIEKHGLRTPVLVKTKADGTYRLIAGERRLQAHEDLGKAQILAAVLDDVVNEKDEVTISLIENFQRSNPNAYEEAIGGTLLLSAELQKPREDIAAHLNQLYNARDTEEAQLQIAQIEFLFDEVGLPSFVTFVTTRLPTLSYPVEVQQLLNDNLLPFTHCQLLARIKDDTHRQKAMEHALQHPGITVNDLKTFIQKLTKPTAGKQKTVGTLIQDNYKKIWKKVPPEDRVVLESLIGKIEDMLAKYQ</sequence>
<comment type="caution">
    <text evidence="4">The sequence shown here is derived from an EMBL/GenBank/DDBJ whole genome shotgun (WGS) entry which is preliminary data.</text>
</comment>
<feature type="compositionally biased region" description="Polar residues" evidence="2">
    <location>
        <begin position="1"/>
        <end position="19"/>
    </location>
</feature>
<dbReference type="GO" id="GO:0003677">
    <property type="term" value="F:DNA binding"/>
    <property type="evidence" value="ECO:0007669"/>
    <property type="project" value="InterPro"/>
</dbReference>
<dbReference type="GO" id="GO:0007059">
    <property type="term" value="P:chromosome segregation"/>
    <property type="evidence" value="ECO:0007669"/>
    <property type="project" value="TreeGrafter"/>
</dbReference>
<dbReference type="InterPro" id="IPR003115">
    <property type="entry name" value="ParB_N"/>
</dbReference>
<dbReference type="PANTHER" id="PTHR33375:SF1">
    <property type="entry name" value="CHROMOSOME-PARTITIONING PROTEIN PARB-RELATED"/>
    <property type="match status" value="1"/>
</dbReference>
<dbReference type="AlphaFoldDB" id="A0A511NBH4"/>
<organism evidence="4 5">
    <name type="scientific">Deinococcus cellulosilyticus (strain DSM 18568 / NBRC 106333 / KACC 11606 / 5516J-15)</name>
    <dbReference type="NCBI Taxonomy" id="1223518"/>
    <lineage>
        <taxon>Bacteria</taxon>
        <taxon>Thermotogati</taxon>
        <taxon>Deinococcota</taxon>
        <taxon>Deinococci</taxon>
        <taxon>Deinococcales</taxon>
        <taxon>Deinococcaceae</taxon>
        <taxon>Deinococcus</taxon>
    </lineage>
</organism>
<dbReference type="Gene3D" id="1.10.10.2830">
    <property type="match status" value="1"/>
</dbReference>
<protein>
    <submittedName>
        <fullName evidence="4">Chromosome partitioning protein ParB</fullName>
    </submittedName>
</protein>
<name>A0A511NBH4_DEIC1</name>
<accession>A0A511NBH4</accession>
<dbReference type="PANTHER" id="PTHR33375">
    <property type="entry name" value="CHROMOSOME-PARTITIONING PROTEIN PARB-RELATED"/>
    <property type="match status" value="1"/>
</dbReference>
<evidence type="ECO:0000256" key="1">
    <source>
        <dbReference type="ARBA" id="ARBA00006295"/>
    </source>
</evidence>
<dbReference type="RefSeq" id="WP_146892052.1">
    <property type="nucleotide sequence ID" value="NZ_BJXB01000060.1"/>
</dbReference>
<keyword evidence="5" id="KW-1185">Reference proteome</keyword>
<evidence type="ECO:0000313" key="4">
    <source>
        <dbReference type="EMBL" id="GEM50133.1"/>
    </source>
</evidence>
<proteinExistence type="inferred from homology"/>
<dbReference type="InterPro" id="IPR036086">
    <property type="entry name" value="ParB/Sulfiredoxin_sf"/>
</dbReference>
<dbReference type="InterPro" id="IPR004437">
    <property type="entry name" value="ParB/RepB/Spo0J"/>
</dbReference>
<evidence type="ECO:0000313" key="5">
    <source>
        <dbReference type="Proteomes" id="UP000321306"/>
    </source>
</evidence>
<dbReference type="SUPFAM" id="SSF109709">
    <property type="entry name" value="KorB DNA-binding domain-like"/>
    <property type="match status" value="1"/>
</dbReference>
<reference evidence="4 5" key="1">
    <citation type="submission" date="2019-07" db="EMBL/GenBank/DDBJ databases">
        <title>Whole genome shotgun sequence of Deinococcus cellulosilyticus NBRC 106333.</title>
        <authorList>
            <person name="Hosoyama A."/>
            <person name="Uohara A."/>
            <person name="Ohji S."/>
            <person name="Ichikawa N."/>
        </authorList>
    </citation>
    <scope>NUCLEOTIDE SEQUENCE [LARGE SCALE GENOMIC DNA]</scope>
    <source>
        <strain evidence="4 5">NBRC 106333</strain>
    </source>
</reference>
<dbReference type="InterPro" id="IPR050336">
    <property type="entry name" value="Chromosome_partition/occlusion"/>
</dbReference>
<gene>
    <name evidence="4" type="ORF">DC3_57680</name>
</gene>
<dbReference type="Proteomes" id="UP000321306">
    <property type="component" value="Unassembled WGS sequence"/>
</dbReference>
<dbReference type="SUPFAM" id="SSF110849">
    <property type="entry name" value="ParB/Sulfiredoxin"/>
    <property type="match status" value="1"/>
</dbReference>
<comment type="similarity">
    <text evidence="1">Belongs to the ParB family.</text>
</comment>
<dbReference type="GO" id="GO:0005694">
    <property type="term" value="C:chromosome"/>
    <property type="evidence" value="ECO:0007669"/>
    <property type="project" value="TreeGrafter"/>
</dbReference>
<feature type="domain" description="ParB-like N-terminal" evidence="3">
    <location>
        <begin position="32"/>
        <end position="124"/>
    </location>
</feature>
<dbReference type="NCBIfam" id="TIGR00180">
    <property type="entry name" value="parB_part"/>
    <property type="match status" value="1"/>
</dbReference>